<dbReference type="PANTHER" id="PTHR48049">
    <property type="entry name" value="GLYCOSYLTRANSFERASE"/>
    <property type="match status" value="1"/>
</dbReference>
<proteinExistence type="inferred from homology"/>
<dbReference type="FunFam" id="3.40.50.2000:FF:000037">
    <property type="entry name" value="Glycosyltransferase"/>
    <property type="match status" value="1"/>
</dbReference>
<keyword evidence="6" id="KW-1185">Reference proteome</keyword>
<keyword evidence="3" id="KW-0328">Glycosyltransferase</keyword>
<comment type="similarity">
    <text evidence="1 3">Belongs to the UDP-glycosyltransferase family.</text>
</comment>
<evidence type="ECO:0000256" key="4">
    <source>
        <dbReference type="RuleBase" id="RU362057"/>
    </source>
</evidence>
<evidence type="ECO:0000313" key="6">
    <source>
        <dbReference type="Proteomes" id="UP001497457"/>
    </source>
</evidence>
<organism evidence="5 6">
    <name type="scientific">Urochloa decumbens</name>
    <dbReference type="NCBI Taxonomy" id="240449"/>
    <lineage>
        <taxon>Eukaryota</taxon>
        <taxon>Viridiplantae</taxon>
        <taxon>Streptophyta</taxon>
        <taxon>Embryophyta</taxon>
        <taxon>Tracheophyta</taxon>
        <taxon>Spermatophyta</taxon>
        <taxon>Magnoliopsida</taxon>
        <taxon>Liliopsida</taxon>
        <taxon>Poales</taxon>
        <taxon>Poaceae</taxon>
        <taxon>PACMAD clade</taxon>
        <taxon>Panicoideae</taxon>
        <taxon>Panicodae</taxon>
        <taxon>Paniceae</taxon>
        <taxon>Melinidinae</taxon>
        <taxon>Urochloa</taxon>
    </lineage>
</organism>
<dbReference type="Proteomes" id="UP001497457">
    <property type="component" value="Chromosome 14rd"/>
</dbReference>
<dbReference type="PANTHER" id="PTHR48049:SF60">
    <property type="entry name" value="UDP-GLYCOSYLTRANSFERASE 91B1"/>
    <property type="match status" value="1"/>
</dbReference>
<dbReference type="InterPro" id="IPR002213">
    <property type="entry name" value="UDP_glucos_trans"/>
</dbReference>
<evidence type="ECO:0000256" key="3">
    <source>
        <dbReference type="RuleBase" id="RU003718"/>
    </source>
</evidence>
<protein>
    <recommendedName>
        <fullName evidence="4">Glycosyltransferase</fullName>
        <ecNumber evidence="4">2.4.1.-</ecNumber>
    </recommendedName>
</protein>
<sequence length="457" mass="49100">MDDAAAADSSPLHIVIFPWLAFGHLLPGLGLAERLASRGHRVSFVSTPRNISRLRPVAPSLAPLINFAALPLPRVDGLPDGAEATSDVPPGRTDLHLMAFDGLAAPFSSFLDAACAGDGKLDWVVVDSYHYWAAAAAECRNIPCVLNMTYSAATSVQYGVPRGVSTAVGDLGPSIVQRFMLTFERCKLLAHRSCVELEPESMPLLPDIFGKPVIPVGLLPPSPSTGECHGEHNDTNEAAALSSWLDKQQPKSVVYAAFGSEAPLSVEQLHEIAHGLELAGTGFLWALKKPGRGAAALEGDDGVLLLPPGFEERTRGRGLVTMGWVPQLSVLAHGAVGAFLTHCGWSSTIEGLLFGQPLVMLPFLGEQGINARLMERKQVGVQVPRHGDDGRSFDREGVASSVRAVMSQEEGGRVFAANAKKLREIVADESLQGRYVDEFVRFLRSYKQKEIREDEGC</sequence>
<dbReference type="CDD" id="cd03784">
    <property type="entry name" value="GT1_Gtf-like"/>
    <property type="match status" value="1"/>
</dbReference>
<dbReference type="Pfam" id="PF00201">
    <property type="entry name" value="UDPGT"/>
    <property type="match status" value="1"/>
</dbReference>
<accession>A0ABC8XKW9</accession>
<reference evidence="5" key="1">
    <citation type="submission" date="2024-10" db="EMBL/GenBank/DDBJ databases">
        <authorList>
            <person name="Ryan C."/>
        </authorList>
    </citation>
    <scope>NUCLEOTIDE SEQUENCE [LARGE SCALE GENOMIC DNA]</scope>
</reference>
<dbReference type="PROSITE" id="PS00375">
    <property type="entry name" value="UDPGT"/>
    <property type="match status" value="1"/>
</dbReference>
<evidence type="ECO:0000313" key="5">
    <source>
        <dbReference type="EMBL" id="CAL4926851.1"/>
    </source>
</evidence>
<gene>
    <name evidence="5" type="ORF">URODEC1_LOCUS24182</name>
</gene>
<dbReference type="GO" id="GO:0016757">
    <property type="term" value="F:glycosyltransferase activity"/>
    <property type="evidence" value="ECO:0007669"/>
    <property type="project" value="UniProtKB-KW"/>
</dbReference>
<dbReference type="InterPro" id="IPR035595">
    <property type="entry name" value="UDP_glycos_trans_CS"/>
</dbReference>
<dbReference type="InterPro" id="IPR050481">
    <property type="entry name" value="UDP-glycosyltransf_plant"/>
</dbReference>
<dbReference type="SUPFAM" id="SSF53756">
    <property type="entry name" value="UDP-Glycosyltransferase/glycogen phosphorylase"/>
    <property type="match status" value="1"/>
</dbReference>
<dbReference type="Gene3D" id="3.40.50.2000">
    <property type="entry name" value="Glycogen Phosphorylase B"/>
    <property type="match status" value="2"/>
</dbReference>
<dbReference type="EC" id="2.4.1.-" evidence="4"/>
<keyword evidence="2 3" id="KW-0808">Transferase</keyword>
<dbReference type="EMBL" id="OZ075124">
    <property type="protein sequence ID" value="CAL4926851.1"/>
    <property type="molecule type" value="Genomic_DNA"/>
</dbReference>
<name>A0ABC8XKW9_9POAL</name>
<evidence type="ECO:0000256" key="1">
    <source>
        <dbReference type="ARBA" id="ARBA00009995"/>
    </source>
</evidence>
<dbReference type="AlphaFoldDB" id="A0ABC8XKW9"/>
<evidence type="ECO:0000256" key="2">
    <source>
        <dbReference type="ARBA" id="ARBA00022679"/>
    </source>
</evidence>